<organism evidence="1 2">
    <name type="scientific">Longivirga aurantiaca</name>
    <dbReference type="NCBI Taxonomy" id="1837743"/>
    <lineage>
        <taxon>Bacteria</taxon>
        <taxon>Bacillati</taxon>
        <taxon>Actinomycetota</taxon>
        <taxon>Actinomycetes</taxon>
        <taxon>Sporichthyales</taxon>
        <taxon>Sporichthyaceae</taxon>
        <taxon>Longivirga</taxon>
    </lineage>
</organism>
<proteinExistence type="predicted"/>
<reference evidence="2" key="1">
    <citation type="journal article" date="2019" name="Int. J. Syst. Evol. Microbiol.">
        <title>The Global Catalogue of Microorganisms (GCM) 10K type strain sequencing project: providing services to taxonomists for standard genome sequencing and annotation.</title>
        <authorList>
            <consortium name="The Broad Institute Genomics Platform"/>
            <consortium name="The Broad Institute Genome Sequencing Center for Infectious Disease"/>
            <person name="Wu L."/>
            <person name="Ma J."/>
        </authorList>
    </citation>
    <scope>NUCLEOTIDE SEQUENCE [LARGE SCALE GENOMIC DNA]</scope>
    <source>
        <strain evidence="2">CGMCC 4.7317</strain>
    </source>
</reference>
<protein>
    <submittedName>
        <fullName evidence="1">Uncharacterized protein</fullName>
    </submittedName>
</protein>
<accession>A0ABW1T0S0</accession>
<dbReference type="RefSeq" id="WP_386766398.1">
    <property type="nucleotide sequence ID" value="NZ_JBHSTI010000008.1"/>
</dbReference>
<gene>
    <name evidence="1" type="ORF">ACFQGU_10450</name>
</gene>
<evidence type="ECO:0000313" key="1">
    <source>
        <dbReference type="EMBL" id="MFC6238301.1"/>
    </source>
</evidence>
<evidence type="ECO:0000313" key="2">
    <source>
        <dbReference type="Proteomes" id="UP001596138"/>
    </source>
</evidence>
<dbReference type="Proteomes" id="UP001596138">
    <property type="component" value="Unassembled WGS sequence"/>
</dbReference>
<name>A0ABW1T0S0_9ACTN</name>
<dbReference type="EMBL" id="JBHSTI010000008">
    <property type="protein sequence ID" value="MFC6238301.1"/>
    <property type="molecule type" value="Genomic_DNA"/>
</dbReference>
<sequence>MRRYASGMTGPVHVPFEETALLWEMAGETAFSDPEVVPGYSGSGHDWIDLAEIDLRREAPDVPRRITPDVLGLEAGHFLG</sequence>
<keyword evidence="2" id="KW-1185">Reference proteome</keyword>
<comment type="caution">
    <text evidence="1">The sequence shown here is derived from an EMBL/GenBank/DDBJ whole genome shotgun (WGS) entry which is preliminary data.</text>
</comment>